<comment type="subcellular location">
    <subcellularLocation>
        <location evidence="1">Cytoplasm</location>
        <location evidence="1">Cytoskeleton</location>
        <location evidence="1">Cilium axoneme</location>
    </subcellularLocation>
</comment>
<dbReference type="AlphaFoldDB" id="A0AAW1QUB9"/>
<protein>
    <recommendedName>
        <fullName evidence="2">F-box domain-containing protein</fullName>
    </recommendedName>
</protein>
<dbReference type="GO" id="GO:0005930">
    <property type="term" value="C:axoneme"/>
    <property type="evidence" value="ECO:0007669"/>
    <property type="project" value="UniProtKB-SubCell"/>
</dbReference>
<comment type="caution">
    <text evidence="3">The sequence shown here is derived from an EMBL/GenBank/DDBJ whole genome shotgun (WGS) entry which is preliminary data.</text>
</comment>
<sequence length="212" mass="24255">MARAHRLNLANLPDAILGEIFKRVTFRNRLQDLPLVCSKFERLLRNPPISDLWGEITLNFSSLKTEADGSVSKAALLHTAQWLSYRSPGIPSIRLEACAPDASMSAQLDSFMALLAGSLLSGSHSPVLRLYAEGAANTILDMEIFRRSEFAELLQRSLGWDVVSLFHMSRVDMQLKRDCSQGVRRCVPEFRWLREQEFAEVHWYEFTYEYDK</sequence>
<proteinExistence type="predicted"/>
<name>A0AAW1QUB9_9CHLO</name>
<dbReference type="InterPro" id="IPR001810">
    <property type="entry name" value="F-box_dom"/>
</dbReference>
<evidence type="ECO:0000259" key="2">
    <source>
        <dbReference type="PROSITE" id="PS50181"/>
    </source>
</evidence>
<evidence type="ECO:0000313" key="3">
    <source>
        <dbReference type="EMBL" id="KAK9824672.1"/>
    </source>
</evidence>
<dbReference type="Proteomes" id="UP001489004">
    <property type="component" value="Unassembled WGS sequence"/>
</dbReference>
<evidence type="ECO:0000313" key="4">
    <source>
        <dbReference type="Proteomes" id="UP001489004"/>
    </source>
</evidence>
<accession>A0AAW1QUB9</accession>
<keyword evidence="4" id="KW-1185">Reference proteome</keyword>
<dbReference type="PROSITE" id="PS50181">
    <property type="entry name" value="FBOX"/>
    <property type="match status" value="1"/>
</dbReference>
<reference evidence="3 4" key="1">
    <citation type="journal article" date="2024" name="Nat. Commun.">
        <title>Phylogenomics reveals the evolutionary origins of lichenization in chlorophyte algae.</title>
        <authorList>
            <person name="Puginier C."/>
            <person name="Libourel C."/>
            <person name="Otte J."/>
            <person name="Skaloud P."/>
            <person name="Haon M."/>
            <person name="Grisel S."/>
            <person name="Petersen M."/>
            <person name="Berrin J.G."/>
            <person name="Delaux P.M."/>
            <person name="Dal Grande F."/>
            <person name="Keller J."/>
        </authorList>
    </citation>
    <scope>NUCLEOTIDE SEQUENCE [LARGE SCALE GENOMIC DNA]</scope>
    <source>
        <strain evidence="3 4">SAG 2043</strain>
    </source>
</reference>
<dbReference type="EMBL" id="JALJOR010000002">
    <property type="protein sequence ID" value="KAK9824672.1"/>
    <property type="molecule type" value="Genomic_DNA"/>
</dbReference>
<evidence type="ECO:0000256" key="1">
    <source>
        <dbReference type="ARBA" id="ARBA00004430"/>
    </source>
</evidence>
<dbReference type="Gene3D" id="3.80.10.10">
    <property type="entry name" value="Ribonuclease Inhibitor"/>
    <property type="match status" value="1"/>
</dbReference>
<feature type="domain" description="F-box" evidence="2">
    <location>
        <begin position="6"/>
        <end position="56"/>
    </location>
</feature>
<organism evidence="3 4">
    <name type="scientific">[Myrmecia] bisecta</name>
    <dbReference type="NCBI Taxonomy" id="41462"/>
    <lineage>
        <taxon>Eukaryota</taxon>
        <taxon>Viridiplantae</taxon>
        <taxon>Chlorophyta</taxon>
        <taxon>core chlorophytes</taxon>
        <taxon>Trebouxiophyceae</taxon>
        <taxon>Trebouxiales</taxon>
        <taxon>Trebouxiaceae</taxon>
        <taxon>Myrmecia</taxon>
    </lineage>
</organism>
<dbReference type="InterPro" id="IPR032675">
    <property type="entry name" value="LRR_dom_sf"/>
</dbReference>
<gene>
    <name evidence="3" type="ORF">WJX72_012261</name>
</gene>